<evidence type="ECO:0000256" key="2">
    <source>
        <dbReference type="ARBA" id="ARBA00022801"/>
    </source>
</evidence>
<dbReference type="GO" id="GO:0008484">
    <property type="term" value="F:sulfuric ester hydrolase activity"/>
    <property type="evidence" value="ECO:0007669"/>
    <property type="project" value="TreeGrafter"/>
</dbReference>
<evidence type="ECO:0000256" key="1">
    <source>
        <dbReference type="ARBA" id="ARBA00022723"/>
    </source>
</evidence>
<sequence>MGETRKNVLLICTDHWPGHLLGCAGHPVVMTPTLDQLAADGIRFDRCYSTCPVCIPARRSLMTGTFPSTHGDRVYSERMPMPDVKTLAQSFRDAGYQAYAVGKLHVYPQRDRIGFDDVILEEEGRTEFGVTDDYQIWLGEHGRAGQEFSHSMGNNCYYTRPWHLPEEMHPTAWATREMVRQIRRKDPTRPAFYYLSYSFPHPPLVPLRDYLELYAPEEIDEPLADDDWGDGRVIWKFLKEKSRPYSAKEIRLARRAFYAQCTYIDHQIRSVIGALKEEGILKDTVIVFLSDHGDTLFDHGLVGKRTFYEGSANVPLILSGEPVAKYRGTVDSRAACLEDVMPTLLELCGIPVPDTAEGVSLLSGEKRGMLYGEIGEDIRATRMVTDGKRKLIYYPCGNVFQLFDLESDPKEQRDLYGTSGQQDTVKAMKEYLISHLHGGDAAWIKDGALAGIPEPEYRTAPDYTLFNQRGIHWPPPGQGR</sequence>
<feature type="domain" description="Sulfatase N-terminal" evidence="3">
    <location>
        <begin position="6"/>
        <end position="350"/>
    </location>
</feature>
<name>A0A9D1VWA7_9FIRM</name>
<keyword evidence="2 4" id="KW-0378">Hydrolase</keyword>
<proteinExistence type="predicted"/>
<dbReference type="PANTHER" id="PTHR45953">
    <property type="entry name" value="IDURONATE 2-SULFATASE"/>
    <property type="match status" value="1"/>
</dbReference>
<dbReference type="GO" id="GO:0005737">
    <property type="term" value="C:cytoplasm"/>
    <property type="evidence" value="ECO:0007669"/>
    <property type="project" value="TreeGrafter"/>
</dbReference>
<reference evidence="4" key="2">
    <citation type="submission" date="2021-04" db="EMBL/GenBank/DDBJ databases">
        <authorList>
            <person name="Gilroy R."/>
        </authorList>
    </citation>
    <scope>NUCLEOTIDE SEQUENCE</scope>
    <source>
        <strain evidence="4">ChiSjej5B23-15282</strain>
    </source>
</reference>
<dbReference type="PANTHER" id="PTHR45953:SF1">
    <property type="entry name" value="IDURONATE 2-SULFATASE"/>
    <property type="match status" value="1"/>
</dbReference>
<protein>
    <submittedName>
        <fullName evidence="4">Sulfatase-like hydrolase/transferase</fullName>
    </submittedName>
</protein>
<dbReference type="GO" id="GO:0046872">
    <property type="term" value="F:metal ion binding"/>
    <property type="evidence" value="ECO:0007669"/>
    <property type="project" value="UniProtKB-KW"/>
</dbReference>
<reference evidence="4" key="1">
    <citation type="journal article" date="2021" name="PeerJ">
        <title>Extensive microbial diversity within the chicken gut microbiome revealed by metagenomics and culture.</title>
        <authorList>
            <person name="Gilroy R."/>
            <person name="Ravi A."/>
            <person name="Getino M."/>
            <person name="Pursley I."/>
            <person name="Horton D.L."/>
            <person name="Alikhan N.F."/>
            <person name="Baker D."/>
            <person name="Gharbi K."/>
            <person name="Hall N."/>
            <person name="Watson M."/>
            <person name="Adriaenssens E.M."/>
            <person name="Foster-Nyarko E."/>
            <person name="Jarju S."/>
            <person name="Secka A."/>
            <person name="Antonio M."/>
            <person name="Oren A."/>
            <person name="Chaudhuri R.R."/>
            <person name="La Ragione R."/>
            <person name="Hildebrand F."/>
            <person name="Pallen M.J."/>
        </authorList>
    </citation>
    <scope>NUCLEOTIDE SEQUENCE</scope>
    <source>
        <strain evidence="4">ChiSjej5B23-15282</strain>
    </source>
</reference>
<dbReference type="SUPFAM" id="SSF53649">
    <property type="entry name" value="Alkaline phosphatase-like"/>
    <property type="match status" value="1"/>
</dbReference>
<organism evidence="4 5">
    <name type="scientific">Candidatus Mediterraneibacter caccavium</name>
    <dbReference type="NCBI Taxonomy" id="2838661"/>
    <lineage>
        <taxon>Bacteria</taxon>
        <taxon>Bacillati</taxon>
        <taxon>Bacillota</taxon>
        <taxon>Clostridia</taxon>
        <taxon>Lachnospirales</taxon>
        <taxon>Lachnospiraceae</taxon>
        <taxon>Mediterraneibacter</taxon>
    </lineage>
</organism>
<accession>A0A9D1VWA7</accession>
<evidence type="ECO:0000313" key="5">
    <source>
        <dbReference type="Proteomes" id="UP000824243"/>
    </source>
</evidence>
<dbReference type="Pfam" id="PF00884">
    <property type="entry name" value="Sulfatase"/>
    <property type="match status" value="1"/>
</dbReference>
<comment type="caution">
    <text evidence="4">The sequence shown here is derived from an EMBL/GenBank/DDBJ whole genome shotgun (WGS) entry which is preliminary data.</text>
</comment>
<evidence type="ECO:0000313" key="4">
    <source>
        <dbReference type="EMBL" id="HIX47805.1"/>
    </source>
</evidence>
<evidence type="ECO:0000259" key="3">
    <source>
        <dbReference type="Pfam" id="PF00884"/>
    </source>
</evidence>
<dbReference type="Gene3D" id="3.40.720.10">
    <property type="entry name" value="Alkaline Phosphatase, subunit A"/>
    <property type="match status" value="1"/>
</dbReference>
<keyword evidence="1" id="KW-0479">Metal-binding</keyword>
<gene>
    <name evidence="4" type="ORF">H9981_02115</name>
</gene>
<dbReference type="InterPro" id="IPR017850">
    <property type="entry name" value="Alkaline_phosphatase_core_sf"/>
</dbReference>
<dbReference type="EMBL" id="DXFA01000036">
    <property type="protein sequence ID" value="HIX47805.1"/>
    <property type="molecule type" value="Genomic_DNA"/>
</dbReference>
<dbReference type="AlphaFoldDB" id="A0A9D1VWA7"/>
<dbReference type="Proteomes" id="UP000824243">
    <property type="component" value="Unassembled WGS sequence"/>
</dbReference>
<dbReference type="InterPro" id="IPR000917">
    <property type="entry name" value="Sulfatase_N"/>
</dbReference>